<accession>A0A0F9KU47</accession>
<reference evidence="1" key="1">
    <citation type="journal article" date="2015" name="Nature">
        <title>Complex archaea that bridge the gap between prokaryotes and eukaryotes.</title>
        <authorList>
            <person name="Spang A."/>
            <person name="Saw J.H."/>
            <person name="Jorgensen S.L."/>
            <person name="Zaremba-Niedzwiedzka K."/>
            <person name="Martijn J."/>
            <person name="Lind A.E."/>
            <person name="van Eijk R."/>
            <person name="Schleper C."/>
            <person name="Guy L."/>
            <person name="Ettema T.J."/>
        </authorList>
    </citation>
    <scope>NUCLEOTIDE SEQUENCE</scope>
</reference>
<feature type="non-terminal residue" evidence="1">
    <location>
        <position position="1"/>
    </location>
</feature>
<protein>
    <submittedName>
        <fullName evidence="1">Uncharacterized protein</fullName>
    </submittedName>
</protein>
<name>A0A0F9KU47_9ZZZZ</name>
<organism evidence="1">
    <name type="scientific">marine sediment metagenome</name>
    <dbReference type="NCBI Taxonomy" id="412755"/>
    <lineage>
        <taxon>unclassified sequences</taxon>
        <taxon>metagenomes</taxon>
        <taxon>ecological metagenomes</taxon>
    </lineage>
</organism>
<dbReference type="EMBL" id="LAZR01014112">
    <property type="protein sequence ID" value="KKM18910.1"/>
    <property type="molecule type" value="Genomic_DNA"/>
</dbReference>
<evidence type="ECO:0000313" key="1">
    <source>
        <dbReference type="EMBL" id="KKM18910.1"/>
    </source>
</evidence>
<proteinExistence type="predicted"/>
<gene>
    <name evidence="1" type="ORF">LCGC14_1660920</name>
</gene>
<dbReference type="AlphaFoldDB" id="A0A0F9KU47"/>
<sequence length="230" mass="26451">VATKTLDKSNLAGDEFYHYFSKATTNYGYYLTIPEIFSAVNALATWAVGRGWTTEDKRMQAQLDHVSGIGNDNFDKVMWNHQVIKVVVGDALTEVKKGKTGIIVNMIPIAQLRLTGLRRLIDCLITLIGNSRFAIKSKELRIELDKEKENLEKLITLFPMLYETTTKVRAKSKTIMINERVFSKFMKEVERIKIWINEPLNQYHLIFVNKEEVDISEAKKSFMEQAINRG</sequence>
<comment type="caution">
    <text evidence="1">The sequence shown here is derived from an EMBL/GenBank/DDBJ whole genome shotgun (WGS) entry which is preliminary data.</text>
</comment>